<dbReference type="SUPFAM" id="SSF55811">
    <property type="entry name" value="Nudix"/>
    <property type="match status" value="1"/>
</dbReference>
<accession>A0A329MT09</accession>
<dbReference type="GO" id="GO:0016787">
    <property type="term" value="F:hydrolase activity"/>
    <property type="evidence" value="ECO:0007669"/>
    <property type="project" value="UniProtKB-KW"/>
</dbReference>
<dbReference type="InterPro" id="IPR020084">
    <property type="entry name" value="NUDIX_hydrolase_CS"/>
</dbReference>
<name>A0A329MT09_9BACL</name>
<keyword evidence="4" id="KW-1185">Reference proteome</keyword>
<dbReference type="Proteomes" id="UP000250369">
    <property type="component" value="Unassembled WGS sequence"/>
</dbReference>
<dbReference type="Gene3D" id="3.90.79.10">
    <property type="entry name" value="Nucleoside Triphosphate Pyrophosphohydrolase"/>
    <property type="match status" value="1"/>
</dbReference>
<dbReference type="EMBL" id="QMFB01000001">
    <property type="protein sequence ID" value="RAV23085.1"/>
    <property type="molecule type" value="Genomic_DNA"/>
</dbReference>
<dbReference type="OrthoDB" id="2890244at2"/>
<protein>
    <submittedName>
        <fullName evidence="3">NUDIX hydrolase</fullName>
    </submittedName>
</protein>
<dbReference type="PROSITE" id="PS51462">
    <property type="entry name" value="NUDIX"/>
    <property type="match status" value="1"/>
</dbReference>
<evidence type="ECO:0000313" key="3">
    <source>
        <dbReference type="EMBL" id="RAV23085.1"/>
    </source>
</evidence>
<dbReference type="Pfam" id="PF00293">
    <property type="entry name" value="NUDIX"/>
    <property type="match status" value="1"/>
</dbReference>
<reference evidence="3 4" key="1">
    <citation type="journal article" date="2009" name="Int. J. Syst. Evol. Microbiol.">
        <title>Paenibacillus contaminans sp. nov., isolated from a contaminated laboratory plate.</title>
        <authorList>
            <person name="Chou J.H."/>
            <person name="Lee J.H."/>
            <person name="Lin M.C."/>
            <person name="Chang P.S."/>
            <person name="Arun A.B."/>
            <person name="Young C.C."/>
            <person name="Chen W.M."/>
        </authorList>
    </citation>
    <scope>NUCLEOTIDE SEQUENCE [LARGE SCALE GENOMIC DNA]</scope>
    <source>
        <strain evidence="3 4">CKOBP-6</strain>
    </source>
</reference>
<dbReference type="PROSITE" id="PS00893">
    <property type="entry name" value="NUDIX_BOX"/>
    <property type="match status" value="1"/>
</dbReference>
<dbReference type="InterPro" id="IPR000086">
    <property type="entry name" value="NUDIX_hydrolase_dom"/>
</dbReference>
<feature type="domain" description="Nudix hydrolase" evidence="2">
    <location>
        <begin position="12"/>
        <end position="134"/>
    </location>
</feature>
<gene>
    <name evidence="3" type="ORF">DQG23_02500</name>
</gene>
<keyword evidence="1 3" id="KW-0378">Hydrolase</keyword>
<comment type="caution">
    <text evidence="3">The sequence shown here is derived from an EMBL/GenBank/DDBJ whole genome shotgun (WGS) entry which is preliminary data.</text>
</comment>
<sequence>MLSFISELPSDVKISGVHCVPVLENGDLVLAWDREDQVLTTIGGRLENNESLQDGLNREAMEEAGIELEEERIPFASWYWKEFDAYRIFFLAKVKRFVKMPKGYETSGYVITNFETALSMIRKIEGREERLAVIKRAGILSGWLDGGPTE</sequence>
<organism evidence="3 4">
    <name type="scientific">Paenibacillus contaminans</name>
    <dbReference type="NCBI Taxonomy" id="450362"/>
    <lineage>
        <taxon>Bacteria</taxon>
        <taxon>Bacillati</taxon>
        <taxon>Bacillota</taxon>
        <taxon>Bacilli</taxon>
        <taxon>Bacillales</taxon>
        <taxon>Paenibacillaceae</taxon>
        <taxon>Paenibacillus</taxon>
    </lineage>
</organism>
<evidence type="ECO:0000256" key="1">
    <source>
        <dbReference type="ARBA" id="ARBA00022801"/>
    </source>
</evidence>
<evidence type="ECO:0000313" key="4">
    <source>
        <dbReference type="Proteomes" id="UP000250369"/>
    </source>
</evidence>
<evidence type="ECO:0000259" key="2">
    <source>
        <dbReference type="PROSITE" id="PS51462"/>
    </source>
</evidence>
<dbReference type="AlphaFoldDB" id="A0A329MT09"/>
<dbReference type="InterPro" id="IPR015797">
    <property type="entry name" value="NUDIX_hydrolase-like_dom_sf"/>
</dbReference>
<proteinExistence type="predicted"/>
<dbReference type="RefSeq" id="WP_113029196.1">
    <property type="nucleotide sequence ID" value="NZ_QMFB01000001.1"/>
</dbReference>